<keyword evidence="3" id="KW-1185">Reference proteome</keyword>
<accession>A0A5S5A0G4</accession>
<gene>
    <name evidence="2" type="ORF">LX24_00264</name>
</gene>
<evidence type="ECO:0000259" key="1">
    <source>
        <dbReference type="Pfam" id="PF13193"/>
    </source>
</evidence>
<dbReference type="PANTHER" id="PTHR43767:SF1">
    <property type="entry name" value="NONRIBOSOMAL PEPTIDE SYNTHASE PES1 (EUROFUNG)-RELATED"/>
    <property type="match status" value="1"/>
</dbReference>
<sequence length="111" mass="12416">MECNQTTGDVSPVINRFMFRQVENLLYEHPAVDEVAVIYAPGQDGKECLVAFIVPRADNVTETEILAFMQQSNQLAAENLPRLVKFIPRIPKSPSGKVLKMKLLEEAEIAT</sequence>
<dbReference type="SUPFAM" id="SSF56801">
    <property type="entry name" value="Acetyl-CoA synthetase-like"/>
    <property type="match status" value="1"/>
</dbReference>
<dbReference type="Pfam" id="PF13193">
    <property type="entry name" value="AMP-binding_C"/>
    <property type="match status" value="1"/>
</dbReference>
<proteinExistence type="predicted"/>
<protein>
    <submittedName>
        <fullName evidence="2">Fatty-acyl-CoA synthase/long-chain acyl-CoA synthetase</fullName>
    </submittedName>
</protein>
<dbReference type="Proteomes" id="UP000323166">
    <property type="component" value="Unassembled WGS sequence"/>
</dbReference>
<name>A0A5S5A0G4_9FIRM</name>
<dbReference type="InterPro" id="IPR045851">
    <property type="entry name" value="AMP-bd_C_sf"/>
</dbReference>
<evidence type="ECO:0000313" key="3">
    <source>
        <dbReference type="Proteomes" id="UP000323166"/>
    </source>
</evidence>
<dbReference type="InterPro" id="IPR025110">
    <property type="entry name" value="AMP-bd_C"/>
</dbReference>
<dbReference type="InterPro" id="IPR050237">
    <property type="entry name" value="ATP-dep_AMP-bd_enzyme"/>
</dbReference>
<organism evidence="2 3">
    <name type="scientific">Desulfallas thermosapovorans DSM 6562</name>
    <dbReference type="NCBI Taxonomy" id="1121431"/>
    <lineage>
        <taxon>Bacteria</taxon>
        <taxon>Bacillati</taxon>
        <taxon>Bacillota</taxon>
        <taxon>Clostridia</taxon>
        <taxon>Eubacteriales</taxon>
        <taxon>Desulfallaceae</taxon>
        <taxon>Desulfallas</taxon>
    </lineage>
</organism>
<dbReference type="PANTHER" id="PTHR43767">
    <property type="entry name" value="LONG-CHAIN-FATTY-ACID--COA LIGASE"/>
    <property type="match status" value="1"/>
</dbReference>
<feature type="domain" description="AMP-binding enzyme C-terminal" evidence="1">
    <location>
        <begin position="21"/>
        <end position="97"/>
    </location>
</feature>
<evidence type="ECO:0000313" key="2">
    <source>
        <dbReference type="EMBL" id="TYO97980.1"/>
    </source>
</evidence>
<dbReference type="RefSeq" id="WP_166510328.1">
    <property type="nucleotide sequence ID" value="NZ_VNHM01000001.1"/>
</dbReference>
<dbReference type="GO" id="GO:0016878">
    <property type="term" value="F:acid-thiol ligase activity"/>
    <property type="evidence" value="ECO:0007669"/>
    <property type="project" value="UniProtKB-ARBA"/>
</dbReference>
<dbReference type="Gene3D" id="3.30.300.30">
    <property type="match status" value="1"/>
</dbReference>
<reference evidence="2 3" key="1">
    <citation type="submission" date="2019-07" db="EMBL/GenBank/DDBJ databases">
        <title>Genomic Encyclopedia of Type Strains, Phase I: the one thousand microbial genomes (KMG-I) project.</title>
        <authorList>
            <person name="Kyrpides N."/>
        </authorList>
    </citation>
    <scope>NUCLEOTIDE SEQUENCE [LARGE SCALE GENOMIC DNA]</scope>
    <source>
        <strain evidence="2 3">DSM 6562</strain>
    </source>
</reference>
<dbReference type="AlphaFoldDB" id="A0A5S5A0G4"/>
<comment type="caution">
    <text evidence="2">The sequence shown here is derived from an EMBL/GenBank/DDBJ whole genome shotgun (WGS) entry which is preliminary data.</text>
</comment>
<dbReference type="EMBL" id="VNHM01000001">
    <property type="protein sequence ID" value="TYO97980.1"/>
    <property type="molecule type" value="Genomic_DNA"/>
</dbReference>